<dbReference type="EMBL" id="MN740102">
    <property type="protein sequence ID" value="QHT87830.1"/>
    <property type="molecule type" value="Genomic_DNA"/>
</dbReference>
<protein>
    <submittedName>
        <fullName evidence="1">Uncharacterized protein</fullName>
    </submittedName>
</protein>
<accession>A0A6C0I5G7</accession>
<sequence>MDDFSLASLQESRNEWCARLINILAPMMSEGVRSIFDEAWKLCEENNETSKYLMTFQNFLSRVPKWNANIIAQETQRIVDRSGCGYLADLVTCVHIIQLKSLTCMRVGSKQKKVDIDVPQLNEFIHKVYTHCARKLYTNVYLFERGIPPLSVQKNGRELEIIIKECVLDSIRDSIPLEMILKTYMDETIEDHTEIKIKEEIVSQEQVLDEQQPITSTTPSQTNDYAAIAAGIEPPPASASASTISDAFPSSSDSIVSTASASTASIKFNDVDSAIDANNAEHSIHAPKTEERLEQISNERYMQRKLQEEEDDDGAQDRLKIGEDVQLDMFDVHSMEEPLKKLNFDAPELDDIEILA</sequence>
<organism evidence="1">
    <name type="scientific">viral metagenome</name>
    <dbReference type="NCBI Taxonomy" id="1070528"/>
    <lineage>
        <taxon>unclassified sequences</taxon>
        <taxon>metagenomes</taxon>
        <taxon>organismal metagenomes</taxon>
    </lineage>
</organism>
<dbReference type="InterPro" id="IPR043913">
    <property type="entry name" value="DUF5764"/>
</dbReference>
<evidence type="ECO:0000313" key="1">
    <source>
        <dbReference type="EMBL" id="QHT87830.1"/>
    </source>
</evidence>
<reference evidence="1" key="1">
    <citation type="journal article" date="2020" name="Nature">
        <title>Giant virus diversity and host interactions through global metagenomics.</title>
        <authorList>
            <person name="Schulz F."/>
            <person name="Roux S."/>
            <person name="Paez-Espino D."/>
            <person name="Jungbluth S."/>
            <person name="Walsh D.A."/>
            <person name="Denef V.J."/>
            <person name="McMahon K.D."/>
            <person name="Konstantinidis K.T."/>
            <person name="Eloe-Fadrosh E.A."/>
            <person name="Kyrpides N.C."/>
            <person name="Woyke T."/>
        </authorList>
    </citation>
    <scope>NUCLEOTIDE SEQUENCE</scope>
    <source>
        <strain evidence="1">GVMAG-M-3300023184-191</strain>
    </source>
</reference>
<proteinExistence type="predicted"/>
<name>A0A6C0I5G7_9ZZZZ</name>
<dbReference type="AlphaFoldDB" id="A0A6C0I5G7"/>
<dbReference type="Pfam" id="PF19068">
    <property type="entry name" value="DUF5764"/>
    <property type="match status" value="1"/>
</dbReference>